<dbReference type="WBParaSite" id="HPBE_0002369001-mRNA-1">
    <property type="protein sequence ID" value="HPBE_0002369001-mRNA-1"/>
    <property type="gene ID" value="HPBE_0002369001"/>
</dbReference>
<accession>A0A183GLX0</accession>
<dbReference type="OrthoDB" id="2194416at2759"/>
<evidence type="ECO:0000313" key="2">
    <source>
        <dbReference type="Proteomes" id="UP000050761"/>
    </source>
</evidence>
<reference evidence="3" key="2">
    <citation type="submission" date="2019-09" db="UniProtKB">
        <authorList>
            <consortium name="WormBaseParasite"/>
        </authorList>
    </citation>
    <scope>IDENTIFICATION</scope>
</reference>
<dbReference type="Proteomes" id="UP000050761">
    <property type="component" value="Unassembled WGS sequence"/>
</dbReference>
<protein>
    <submittedName>
        <fullName evidence="3">Reverse transcriptase domain-containing protein</fullName>
    </submittedName>
</protein>
<evidence type="ECO:0000313" key="1">
    <source>
        <dbReference type="EMBL" id="VDP40332.1"/>
    </source>
</evidence>
<accession>A0A3P8CNG4</accession>
<sequence length="161" mass="17546">MSKQSVSYFGRKDGKVIRSAPLEIKNGLMQGDTLSPLLFCLAIAPISGWLRDNLEPFRTKSGSGPRQEGSLMIGHIFYMNPNKCAVHSLNSSTGEGNVGEIPMLGANSLHKYLGVEQGTLISMSDVWPRVQSGAADAARRLWTSNLTVRQKVNGYNQIVIP</sequence>
<gene>
    <name evidence="1" type="ORF">HPBE_LOCUS23689</name>
</gene>
<reference evidence="1 2" key="1">
    <citation type="submission" date="2018-11" db="EMBL/GenBank/DDBJ databases">
        <authorList>
            <consortium name="Pathogen Informatics"/>
        </authorList>
    </citation>
    <scope>NUCLEOTIDE SEQUENCE [LARGE SCALE GENOMIC DNA]</scope>
</reference>
<keyword evidence="2" id="KW-1185">Reference proteome</keyword>
<proteinExistence type="predicted"/>
<dbReference type="EMBL" id="UZAH01035355">
    <property type="protein sequence ID" value="VDP40332.1"/>
    <property type="molecule type" value="Genomic_DNA"/>
</dbReference>
<name>A0A183GLX0_HELPZ</name>
<organism evidence="2 3">
    <name type="scientific">Heligmosomoides polygyrus</name>
    <name type="common">Parasitic roundworm</name>
    <dbReference type="NCBI Taxonomy" id="6339"/>
    <lineage>
        <taxon>Eukaryota</taxon>
        <taxon>Metazoa</taxon>
        <taxon>Ecdysozoa</taxon>
        <taxon>Nematoda</taxon>
        <taxon>Chromadorea</taxon>
        <taxon>Rhabditida</taxon>
        <taxon>Rhabditina</taxon>
        <taxon>Rhabditomorpha</taxon>
        <taxon>Strongyloidea</taxon>
        <taxon>Heligmosomidae</taxon>
        <taxon>Heligmosomoides</taxon>
    </lineage>
</organism>
<dbReference type="AlphaFoldDB" id="A0A183GLX0"/>
<evidence type="ECO:0000313" key="3">
    <source>
        <dbReference type="WBParaSite" id="HPBE_0002369001-mRNA-1"/>
    </source>
</evidence>